<gene>
    <name evidence="5" type="ORF">KFE25_002848</name>
    <name evidence="4" type="ORF">PLUT1463_LOCUS308</name>
</gene>
<keyword evidence="2" id="KW-0472">Membrane</keyword>
<dbReference type="Pfam" id="PF00957">
    <property type="entry name" value="Synaptobrevin"/>
    <property type="match status" value="1"/>
</dbReference>
<feature type="transmembrane region" description="Helical" evidence="2">
    <location>
        <begin position="83"/>
        <end position="104"/>
    </location>
</feature>
<dbReference type="EMBL" id="JAGTXO010000010">
    <property type="protein sequence ID" value="KAG8465541.1"/>
    <property type="molecule type" value="Genomic_DNA"/>
</dbReference>
<sequence length="129" mass="14136">MSGAPPARPAPGNPAGISKVQEVQLQVEEASNVMRDNVSQMLSNYEKAEVLEDKAANLTSESKKFYKRSNQVKKTMCMKNAKMWMLIACIVTLVIIVITVPLVVQGVAAARALEDKRNQDEGKNETMGN</sequence>
<dbReference type="PANTHER" id="PTHR45701">
    <property type="entry name" value="SYNAPTOBREVIN FAMILY MEMBER"/>
    <property type="match status" value="1"/>
</dbReference>
<name>A0A7R9UGY3_DIALT</name>
<keyword evidence="2" id="KW-0812">Transmembrane</keyword>
<dbReference type="PRINTS" id="PR00219">
    <property type="entry name" value="SYNAPTOBREVN"/>
</dbReference>
<dbReference type="Gene3D" id="1.20.5.110">
    <property type="match status" value="1"/>
</dbReference>
<dbReference type="InterPro" id="IPR042855">
    <property type="entry name" value="V_SNARE_CC"/>
</dbReference>
<dbReference type="SUPFAM" id="SSF58038">
    <property type="entry name" value="SNARE fusion complex"/>
    <property type="match status" value="1"/>
</dbReference>
<evidence type="ECO:0000313" key="4">
    <source>
        <dbReference type="EMBL" id="CAD8266027.1"/>
    </source>
</evidence>
<organism evidence="4">
    <name type="scientific">Diacronema lutheri</name>
    <name type="common">Unicellular marine alga</name>
    <name type="synonym">Monochrysis lutheri</name>
    <dbReference type="NCBI Taxonomy" id="2081491"/>
    <lineage>
        <taxon>Eukaryota</taxon>
        <taxon>Haptista</taxon>
        <taxon>Haptophyta</taxon>
        <taxon>Pavlovophyceae</taxon>
        <taxon>Pavlovales</taxon>
        <taxon>Pavlovaceae</taxon>
        <taxon>Diacronema</taxon>
    </lineage>
</organism>
<dbReference type="OMA" id="VRKKMWW"/>
<keyword evidence="1" id="KW-0175">Coiled coil</keyword>
<evidence type="ECO:0000313" key="6">
    <source>
        <dbReference type="Proteomes" id="UP000751190"/>
    </source>
</evidence>
<dbReference type="Proteomes" id="UP000751190">
    <property type="component" value="Unassembled WGS sequence"/>
</dbReference>
<dbReference type="InterPro" id="IPR016444">
    <property type="entry name" value="Synaptobrevin/VAMP"/>
</dbReference>
<protein>
    <recommendedName>
        <fullName evidence="3">V-SNARE coiled-coil homology domain-containing protein</fullName>
    </recommendedName>
</protein>
<keyword evidence="2" id="KW-1133">Transmembrane helix</keyword>
<dbReference type="CDD" id="cd15843">
    <property type="entry name" value="R-SNARE"/>
    <property type="match status" value="1"/>
</dbReference>
<dbReference type="EMBL" id="HBEB01000498">
    <property type="protein sequence ID" value="CAD8266027.1"/>
    <property type="molecule type" value="Transcribed_RNA"/>
</dbReference>
<evidence type="ECO:0000256" key="1">
    <source>
        <dbReference type="PROSITE-ProRule" id="PRU00290"/>
    </source>
</evidence>
<evidence type="ECO:0000313" key="5">
    <source>
        <dbReference type="EMBL" id="KAG8465541.1"/>
    </source>
</evidence>
<dbReference type="OrthoDB" id="190375at2759"/>
<dbReference type="InterPro" id="IPR001388">
    <property type="entry name" value="Synaptobrevin-like"/>
</dbReference>
<dbReference type="AlphaFoldDB" id="A0A7R9UGY3"/>
<dbReference type="GO" id="GO:0016020">
    <property type="term" value="C:membrane"/>
    <property type="evidence" value="ECO:0007669"/>
    <property type="project" value="InterPro"/>
</dbReference>
<reference evidence="4" key="1">
    <citation type="submission" date="2021-01" db="EMBL/GenBank/DDBJ databases">
        <authorList>
            <person name="Corre E."/>
            <person name="Pelletier E."/>
            <person name="Niang G."/>
            <person name="Scheremetjew M."/>
            <person name="Finn R."/>
            <person name="Kale V."/>
            <person name="Holt S."/>
            <person name="Cochrane G."/>
            <person name="Meng A."/>
            <person name="Brown T."/>
            <person name="Cohen L."/>
        </authorList>
    </citation>
    <scope>NUCLEOTIDE SEQUENCE</scope>
    <source>
        <strain evidence="4">RCC1537</strain>
    </source>
</reference>
<accession>A0A7R9UGY3</accession>
<keyword evidence="6" id="KW-1185">Reference proteome</keyword>
<dbReference type="GO" id="GO:0016192">
    <property type="term" value="P:vesicle-mediated transport"/>
    <property type="evidence" value="ECO:0007669"/>
    <property type="project" value="InterPro"/>
</dbReference>
<evidence type="ECO:0000259" key="3">
    <source>
        <dbReference type="PROSITE" id="PS50892"/>
    </source>
</evidence>
<evidence type="ECO:0000256" key="2">
    <source>
        <dbReference type="SAM" id="Phobius"/>
    </source>
</evidence>
<reference evidence="5" key="2">
    <citation type="submission" date="2021-05" db="EMBL/GenBank/DDBJ databases">
        <title>The genome of the haptophyte Pavlova lutheri (Diacronema luteri, Pavlovales) - a model for lipid biosynthesis in eukaryotic algae.</title>
        <authorList>
            <person name="Hulatt C.J."/>
            <person name="Posewitz M.C."/>
        </authorList>
    </citation>
    <scope>NUCLEOTIDE SEQUENCE</scope>
    <source>
        <strain evidence="5">NIVA-4/92</strain>
    </source>
</reference>
<proteinExistence type="predicted"/>
<feature type="domain" description="V-SNARE coiled-coil homology" evidence="3">
    <location>
        <begin position="19"/>
        <end position="79"/>
    </location>
</feature>
<dbReference type="PROSITE" id="PS50892">
    <property type="entry name" value="V_SNARE"/>
    <property type="match status" value="1"/>
</dbReference>